<name>A0A1E7N936_KITAU</name>
<reference evidence="5" key="3">
    <citation type="submission" date="2016-08" db="EMBL/GenBank/DDBJ databases">
        <title>Sequencing, assembly and comparative genomics of S. aureofaciens ATCC 10762.</title>
        <authorList>
            <person name="Gradnigo J.S."/>
            <person name="Johnson N."/>
            <person name="Somerville G.A."/>
        </authorList>
    </citation>
    <scope>NUCLEOTIDE SEQUENCE [LARGE SCALE GENOMIC DNA]</scope>
    <source>
        <strain evidence="5">ATCC 10762 / DSM 40127 / CCM 3239 / JCM 4008 / LMG 5968 / NBRC 12843 / NCIMB 8234 / A-377</strain>
    </source>
</reference>
<dbReference type="RefSeq" id="WP_030556559.1">
    <property type="nucleotide sequence ID" value="NZ_BMUB01000015.1"/>
</dbReference>
<dbReference type="OrthoDB" id="4337990at2"/>
<dbReference type="InterPro" id="IPR036365">
    <property type="entry name" value="PGBD-like_sf"/>
</dbReference>
<dbReference type="SUPFAM" id="SSF47090">
    <property type="entry name" value="PGBD-like"/>
    <property type="match status" value="1"/>
</dbReference>
<dbReference type="Proteomes" id="UP000037395">
    <property type="component" value="Unassembled WGS sequence"/>
</dbReference>
<keyword evidence="1" id="KW-0732">Signal</keyword>
<gene>
    <name evidence="3" type="ORF">GCM10010502_53790</name>
    <name evidence="4" type="ORF">HS99_0005170</name>
</gene>
<feature type="signal peptide" evidence="1">
    <location>
        <begin position="1"/>
        <end position="29"/>
    </location>
</feature>
<dbReference type="Gene3D" id="1.10.101.10">
    <property type="entry name" value="PGBD-like superfamily/PGBD"/>
    <property type="match status" value="1"/>
</dbReference>
<dbReference type="InterPro" id="IPR002477">
    <property type="entry name" value="Peptidoglycan-bd-like"/>
</dbReference>
<comment type="caution">
    <text evidence="4">The sequence shown here is derived from an EMBL/GenBank/DDBJ whole genome shotgun (WGS) entry which is preliminary data.</text>
</comment>
<feature type="domain" description="Peptidoglycan binding-like" evidence="2">
    <location>
        <begin position="65"/>
        <end position="99"/>
    </location>
</feature>
<dbReference type="AlphaFoldDB" id="A0A1E7N936"/>
<dbReference type="Proteomes" id="UP000610124">
    <property type="component" value="Unassembled WGS sequence"/>
</dbReference>
<sequence>MTAKSFGRAVLAGAVAGTALLGLAGSASASDTAGYIGDGYANNSQAVWCVQHLINDVARNNNRATIDEDSIWGPQTKDQVLWFQAFVHVQPDGIVGPFTGDNILYRGDQKYGGKSGSCFAYVPSDSGLFE</sequence>
<dbReference type="InterPro" id="IPR036366">
    <property type="entry name" value="PGBDSf"/>
</dbReference>
<evidence type="ECO:0000259" key="2">
    <source>
        <dbReference type="Pfam" id="PF01471"/>
    </source>
</evidence>
<organism evidence="4 5">
    <name type="scientific">Kitasatospora aureofaciens</name>
    <name type="common">Streptomyces aureofaciens</name>
    <dbReference type="NCBI Taxonomy" id="1894"/>
    <lineage>
        <taxon>Bacteria</taxon>
        <taxon>Bacillati</taxon>
        <taxon>Actinomycetota</taxon>
        <taxon>Actinomycetes</taxon>
        <taxon>Kitasatosporales</taxon>
        <taxon>Streptomycetaceae</taxon>
        <taxon>Kitasatospora</taxon>
    </lineage>
</organism>
<evidence type="ECO:0000313" key="3">
    <source>
        <dbReference type="EMBL" id="GGU93563.1"/>
    </source>
</evidence>
<reference evidence="3" key="1">
    <citation type="journal article" date="2014" name="Int. J. Syst. Evol. Microbiol.">
        <title>Complete genome sequence of Corynebacterium casei LMG S-19264T (=DSM 44701T), isolated from a smear-ripened cheese.</title>
        <authorList>
            <consortium name="US DOE Joint Genome Institute (JGI-PGF)"/>
            <person name="Walter F."/>
            <person name="Albersmeier A."/>
            <person name="Kalinowski J."/>
            <person name="Ruckert C."/>
        </authorList>
    </citation>
    <scope>NUCLEOTIDE SEQUENCE</scope>
    <source>
        <strain evidence="3">JCM 4434</strain>
    </source>
</reference>
<protein>
    <recommendedName>
        <fullName evidence="2">Peptidoglycan binding-like domain-containing protein</fullName>
    </recommendedName>
</protein>
<keyword evidence="5" id="KW-1185">Reference proteome</keyword>
<dbReference type="Pfam" id="PF01471">
    <property type="entry name" value="PG_binding_1"/>
    <property type="match status" value="1"/>
</dbReference>
<evidence type="ECO:0000313" key="4">
    <source>
        <dbReference type="EMBL" id="OEV37202.1"/>
    </source>
</evidence>
<evidence type="ECO:0000313" key="5">
    <source>
        <dbReference type="Proteomes" id="UP000037395"/>
    </source>
</evidence>
<feature type="chain" id="PRO_5009198981" description="Peptidoglycan binding-like domain-containing protein" evidence="1">
    <location>
        <begin position="30"/>
        <end position="130"/>
    </location>
</feature>
<proteinExistence type="predicted"/>
<accession>A0A8H9I234</accession>
<dbReference type="EMBL" id="BMUB01000015">
    <property type="protein sequence ID" value="GGU93563.1"/>
    <property type="molecule type" value="Genomic_DNA"/>
</dbReference>
<reference evidence="4 5" key="2">
    <citation type="submission" date="2014-07" db="EMBL/GenBank/DDBJ databases">
        <authorList>
            <person name="Zhang J.E."/>
            <person name="Yang H."/>
            <person name="Guo J."/>
            <person name="Deng Z."/>
            <person name="Luo H."/>
            <person name="Luo M."/>
            <person name="Zhao B."/>
        </authorList>
    </citation>
    <scope>NUCLEOTIDE SEQUENCE [LARGE SCALE GENOMIC DNA]</scope>
    <source>
        <strain evidence="4">ATCC 10762</strain>
        <strain evidence="5">ATCC 10762 / DSM 40127 / CCM 3239 / JCM 4008 / LMG 5968 / NBRC 12843 / NCIMB 8234 / A-377</strain>
    </source>
</reference>
<reference evidence="3" key="5">
    <citation type="submission" date="2020-09" db="EMBL/GenBank/DDBJ databases">
        <authorList>
            <person name="Sun Q."/>
            <person name="Ohkuma M."/>
        </authorList>
    </citation>
    <scope>NUCLEOTIDE SEQUENCE</scope>
    <source>
        <strain evidence="3">JCM 4434</strain>
    </source>
</reference>
<evidence type="ECO:0000256" key="1">
    <source>
        <dbReference type="SAM" id="SignalP"/>
    </source>
</evidence>
<dbReference type="GeneID" id="97488363"/>
<dbReference type="EMBL" id="JPRF03000021">
    <property type="protein sequence ID" value="OEV37202.1"/>
    <property type="molecule type" value="Genomic_DNA"/>
</dbReference>
<reference evidence="4" key="4">
    <citation type="submission" date="2016-08" db="EMBL/GenBank/DDBJ databases">
        <title>Sequencing, Assembly and Comparative Genomics of S. aureofaciens ATCC 10762.</title>
        <authorList>
            <person name="Gradnigo J.S."/>
            <person name="Johnson N."/>
            <person name="Somerville G.A."/>
        </authorList>
    </citation>
    <scope>NUCLEOTIDE SEQUENCE [LARGE SCALE GENOMIC DNA]</scope>
    <source>
        <strain evidence="4">ATCC 10762</strain>
    </source>
</reference>
<accession>A0A1E7N936</accession>